<evidence type="ECO:0000313" key="2">
    <source>
        <dbReference type="EMBL" id="OGM59287.1"/>
    </source>
</evidence>
<evidence type="ECO:0000256" key="1">
    <source>
        <dbReference type="SAM" id="Phobius"/>
    </source>
</evidence>
<proteinExistence type="predicted"/>
<feature type="transmembrane region" description="Helical" evidence="1">
    <location>
        <begin position="238"/>
        <end position="256"/>
    </location>
</feature>
<feature type="transmembrane region" description="Helical" evidence="1">
    <location>
        <begin position="44"/>
        <end position="63"/>
    </location>
</feature>
<comment type="caution">
    <text evidence="2">The sequence shown here is derived from an EMBL/GenBank/DDBJ whole genome shotgun (WGS) entry which is preliminary data.</text>
</comment>
<feature type="transmembrane region" description="Helical" evidence="1">
    <location>
        <begin position="114"/>
        <end position="133"/>
    </location>
</feature>
<dbReference type="Proteomes" id="UP000176404">
    <property type="component" value="Unassembled WGS sequence"/>
</dbReference>
<accession>A0A1F8B5K7</accession>
<reference evidence="2 3" key="1">
    <citation type="journal article" date="2016" name="Nat. Commun.">
        <title>Thousands of microbial genomes shed light on interconnected biogeochemical processes in an aquifer system.</title>
        <authorList>
            <person name="Anantharaman K."/>
            <person name="Brown C.T."/>
            <person name="Hug L.A."/>
            <person name="Sharon I."/>
            <person name="Castelle C.J."/>
            <person name="Probst A.J."/>
            <person name="Thomas B.C."/>
            <person name="Singh A."/>
            <person name="Wilkins M.J."/>
            <person name="Karaoz U."/>
            <person name="Brodie E.L."/>
            <person name="Williams K.H."/>
            <person name="Hubbard S.S."/>
            <person name="Banfield J.F."/>
        </authorList>
    </citation>
    <scope>NUCLEOTIDE SEQUENCE [LARGE SCALE GENOMIC DNA]</scope>
</reference>
<dbReference type="AlphaFoldDB" id="A0A1F8B5K7"/>
<feature type="transmembrane region" description="Helical" evidence="1">
    <location>
        <begin position="213"/>
        <end position="232"/>
    </location>
</feature>
<feature type="transmembrane region" description="Helical" evidence="1">
    <location>
        <begin position="21"/>
        <end position="38"/>
    </location>
</feature>
<gene>
    <name evidence="2" type="ORF">A2892_05490</name>
</gene>
<keyword evidence="1" id="KW-0472">Membrane</keyword>
<keyword evidence="1" id="KW-0812">Transmembrane</keyword>
<protein>
    <recommendedName>
        <fullName evidence="4">Glycosyltransferase RgtA/B/C/D-like domain-containing protein</fullName>
    </recommendedName>
</protein>
<keyword evidence="1" id="KW-1133">Transmembrane helix</keyword>
<name>A0A1F8B5K7_9BACT</name>
<sequence>MIAKKIGKKGRKYDSGITRRVSLSSALLITTSQFHIYYSQEARMYSMATFFAALSTFAFLIVSGRFQTLRRFGTLAWILFSLSITVLVFTDYVPIFLIPVFWLYGILKKKDGDWWLRFVASFIPLTILFLIWLPIFKIQAENGRWLLSILPAWKSVVGGATVKQAVLVWTKFVFGRISLLDKKLYFLLIGLASLPILTSFYQATRKKERSVVLIWLWLILPLSLGFLVSFIFPAFIYFRFLYVLPAFYLTISWGIYQIKSKFLSRMVFFTLIAFNFLSFLIYVYDEVEQREQWRQAVSLIEHNAREGDVALFEYPEPFAPYRWYAKGKINALGATDSISADNQKTSKITREIVENKGGIFYFEYLRDLSDPTRVVERVLKEEKFEISEVYNFVGVGQVFYWKR</sequence>
<dbReference type="EMBL" id="MGHD01000022">
    <property type="protein sequence ID" value="OGM59287.1"/>
    <property type="molecule type" value="Genomic_DNA"/>
</dbReference>
<evidence type="ECO:0008006" key="4">
    <source>
        <dbReference type="Google" id="ProtNLM"/>
    </source>
</evidence>
<dbReference type="STRING" id="1802517.A2892_05490"/>
<feature type="transmembrane region" description="Helical" evidence="1">
    <location>
        <begin position="263"/>
        <end position="284"/>
    </location>
</feature>
<feature type="transmembrane region" description="Helical" evidence="1">
    <location>
        <begin position="184"/>
        <end position="201"/>
    </location>
</feature>
<evidence type="ECO:0000313" key="3">
    <source>
        <dbReference type="Proteomes" id="UP000176404"/>
    </source>
</evidence>
<feature type="transmembrane region" description="Helical" evidence="1">
    <location>
        <begin position="75"/>
        <end position="102"/>
    </location>
</feature>
<organism evidence="2 3">
    <name type="scientific">Candidatus Woesebacteria bacterium RIFCSPLOWO2_01_FULL_39_10b</name>
    <dbReference type="NCBI Taxonomy" id="1802517"/>
    <lineage>
        <taxon>Bacteria</taxon>
        <taxon>Candidatus Woeseibacteriota</taxon>
    </lineage>
</organism>